<dbReference type="OrthoDB" id="5294844at2"/>
<dbReference type="Gene3D" id="3.30.1540.10">
    <property type="entry name" value="formyl-coa transferase, domain 3"/>
    <property type="match status" value="1"/>
</dbReference>
<dbReference type="SUPFAM" id="SSF89796">
    <property type="entry name" value="CoA-transferase family III (CaiB/BaiF)"/>
    <property type="match status" value="1"/>
</dbReference>
<dbReference type="Gene3D" id="3.40.50.10540">
    <property type="entry name" value="Crotonobetainyl-coa:carnitine coa-transferase, domain 1"/>
    <property type="match status" value="1"/>
</dbReference>
<dbReference type="PANTHER" id="PTHR48207:SF4">
    <property type="entry name" value="BLL6097 PROTEIN"/>
    <property type="match status" value="1"/>
</dbReference>
<feature type="region of interest" description="Disordered" evidence="2">
    <location>
        <begin position="360"/>
        <end position="383"/>
    </location>
</feature>
<dbReference type="InterPro" id="IPR023606">
    <property type="entry name" value="CoA-Trfase_III_dom_1_sf"/>
</dbReference>
<keyword evidence="4" id="KW-1185">Reference proteome</keyword>
<dbReference type="InterPro" id="IPR044855">
    <property type="entry name" value="CoA-Trfase_III_dom3_sf"/>
</dbReference>
<proteinExistence type="predicted"/>
<evidence type="ECO:0000256" key="2">
    <source>
        <dbReference type="SAM" id="MobiDB-lite"/>
    </source>
</evidence>
<dbReference type="InterPro" id="IPR050483">
    <property type="entry name" value="CoA-transferase_III_domain"/>
</dbReference>
<dbReference type="AlphaFoldDB" id="A0A1W6Z8E4"/>
<dbReference type="GO" id="GO:0008410">
    <property type="term" value="F:CoA-transferase activity"/>
    <property type="evidence" value="ECO:0007669"/>
    <property type="project" value="TreeGrafter"/>
</dbReference>
<name>A0A1W6Z8E4_9BORD</name>
<sequence length="423" mass="46196">MSQPQHTPPGTASLPLHGLRILDMTSVLMGPYATQLLGDMGADVIKVESPDGDIVRLIGPAPHPGMGPVFVNTNRSKRSVALDVKQPAGRAALLELARASDVFVYNIRPQAMARLGLDYEALHAVNPRIIYAGVFGYAQDGPYAAKPAYDDLIQGASTLAAITARAQDSAPRYAPLAMVDRITGLSAVSAILAAVIERQRSGQGQRIDVPMFETMVGFVLSDHLSGLSYDPPLDQGGYARLLSRSRRPYRTRDGYVCALIYTDKHWRAFYRMLGREADMAADPRLASLATRTQHVDALYAELEDTLARRGTQEWLALFEQADIPAMPVHDLQSIFDDPHLAATGFFGTETHPTLGTLRTMRHGSRWSRTQPRSTRPAPEHGQHGREVLREAGFDEAAIDRLVADGILRVPMAAQPDMETQGGL</sequence>
<evidence type="ECO:0000313" key="3">
    <source>
        <dbReference type="EMBL" id="ARP93686.1"/>
    </source>
</evidence>
<organism evidence="3 4">
    <name type="scientific">Bordetella genomosp. 13</name>
    <dbReference type="NCBI Taxonomy" id="463040"/>
    <lineage>
        <taxon>Bacteria</taxon>
        <taxon>Pseudomonadati</taxon>
        <taxon>Pseudomonadota</taxon>
        <taxon>Betaproteobacteria</taxon>
        <taxon>Burkholderiales</taxon>
        <taxon>Alcaligenaceae</taxon>
        <taxon>Bordetella</taxon>
    </lineage>
</organism>
<dbReference type="STRING" id="463040.CAL15_04385"/>
<dbReference type="EMBL" id="CP021111">
    <property type="protein sequence ID" value="ARP93686.1"/>
    <property type="molecule type" value="Genomic_DNA"/>
</dbReference>
<evidence type="ECO:0000256" key="1">
    <source>
        <dbReference type="ARBA" id="ARBA00022679"/>
    </source>
</evidence>
<evidence type="ECO:0000313" key="4">
    <source>
        <dbReference type="Proteomes" id="UP000194161"/>
    </source>
</evidence>
<dbReference type="PANTHER" id="PTHR48207">
    <property type="entry name" value="SUCCINATE--HYDROXYMETHYLGLUTARATE COA-TRANSFERASE"/>
    <property type="match status" value="1"/>
</dbReference>
<dbReference type="RefSeq" id="WP_086077463.1">
    <property type="nucleotide sequence ID" value="NZ_CP021111.1"/>
</dbReference>
<accession>A0A1W6Z8E4</accession>
<dbReference type="KEGG" id="bgm:CAL15_04385"/>
<protein>
    <submittedName>
        <fullName evidence="3">CoA transferase</fullName>
    </submittedName>
</protein>
<dbReference type="InterPro" id="IPR003673">
    <property type="entry name" value="CoA-Trfase_fam_III"/>
</dbReference>
<gene>
    <name evidence="3" type="ORF">CAL15_04385</name>
</gene>
<dbReference type="Proteomes" id="UP000194161">
    <property type="component" value="Chromosome"/>
</dbReference>
<keyword evidence="1 3" id="KW-0808">Transferase</keyword>
<reference evidence="3 4" key="1">
    <citation type="submission" date="2017-05" db="EMBL/GenBank/DDBJ databases">
        <title>Complete and WGS of Bordetella genogroups.</title>
        <authorList>
            <person name="Spilker T."/>
            <person name="LiPuma J."/>
        </authorList>
    </citation>
    <scope>NUCLEOTIDE SEQUENCE [LARGE SCALE GENOMIC DNA]</scope>
    <source>
        <strain evidence="3 4">AU7206</strain>
    </source>
</reference>
<dbReference type="Pfam" id="PF02515">
    <property type="entry name" value="CoA_transf_3"/>
    <property type="match status" value="1"/>
</dbReference>